<feature type="domain" description="SHS2" evidence="7">
    <location>
        <begin position="9"/>
        <end position="198"/>
    </location>
</feature>
<accession>A0A016XF01</accession>
<dbReference type="NCBIfam" id="TIGR01174">
    <property type="entry name" value="ftsA"/>
    <property type="match status" value="1"/>
</dbReference>
<keyword evidence="2 5" id="KW-0132">Cell division</keyword>
<keyword evidence="1 5" id="KW-1003">Cell membrane</keyword>
<evidence type="ECO:0000256" key="5">
    <source>
        <dbReference type="HAMAP-Rule" id="MF_02033"/>
    </source>
</evidence>
<dbReference type="EMBL" id="JEMG01000001">
    <property type="protein sequence ID" value="EYC50411.1"/>
    <property type="molecule type" value="Genomic_DNA"/>
</dbReference>
<keyword evidence="4 5" id="KW-0131">Cell cycle</keyword>
<sequence>MAKEYKDLVVGLDIGTAKVMAVVAEVLHEGPHAGELRLVGLGIAPSTGLKRGVVVNIDATVHSIQQALREAELMADCKIASVYTGITGSHIRGINSSGMVAVKDREVTQADVARVVETAKAINIPNDQRLLLVEPQEFIIDGQDVREPVGMSGIRLEAKVHIVTGAASAAENIVKCVRRCGLEVEQLMLNPLASSLSVLTEDEKELGVALVDIGAGATDVAVFTGGAIRHTSVIPIAGDLITSDIAMALRTPTKDAEDIKVENGCAKQLLADPDGQLEVPGLGDRGPRMLGKQALAGVIEPRVEEIFTLVQQVLRESGCEEVLSSGIVLTGGSALMPGIVELGEDIFLKPVRRGVPKFGGRGAELVGQPRAATVMGMLEEARLARLRGYRAGTGNPLHTVKSKVTRLRDWFISNF</sequence>
<dbReference type="SUPFAM" id="SSF53067">
    <property type="entry name" value="Actin-like ATPase domain"/>
    <property type="match status" value="2"/>
</dbReference>
<comment type="caution">
    <text evidence="8">The sequence shown here is derived from an EMBL/GenBank/DDBJ whole genome shotgun (WGS) entry which is preliminary data.</text>
</comment>
<dbReference type="CDD" id="cd24048">
    <property type="entry name" value="ASKHA_NBD_FtsA"/>
    <property type="match status" value="1"/>
</dbReference>
<dbReference type="eggNOG" id="COG0849">
    <property type="taxonomic scope" value="Bacteria"/>
</dbReference>
<evidence type="ECO:0000256" key="3">
    <source>
        <dbReference type="ARBA" id="ARBA00023136"/>
    </source>
</evidence>
<comment type="subunit">
    <text evidence="5">Self-interacts. Interacts with FtsZ.</text>
</comment>
<keyword evidence="3 5" id="KW-0472">Membrane</keyword>
<evidence type="ECO:0000256" key="4">
    <source>
        <dbReference type="ARBA" id="ARBA00023306"/>
    </source>
</evidence>
<dbReference type="Pfam" id="PF14450">
    <property type="entry name" value="FtsA"/>
    <property type="match status" value="1"/>
</dbReference>
<evidence type="ECO:0000256" key="1">
    <source>
        <dbReference type="ARBA" id="ARBA00022475"/>
    </source>
</evidence>
<dbReference type="Proteomes" id="UP000023268">
    <property type="component" value="Unassembled WGS sequence"/>
</dbReference>
<dbReference type="InterPro" id="IPR043129">
    <property type="entry name" value="ATPase_NBD"/>
</dbReference>
<protein>
    <recommendedName>
        <fullName evidence="5 6">Cell division protein FtsA</fullName>
    </recommendedName>
</protein>
<comment type="function">
    <text evidence="5 6">Cell division protein that is involved in the assembly of the Z ring. May serve as a membrane anchor for the Z ring.</text>
</comment>
<dbReference type="PIRSF" id="PIRSF003101">
    <property type="entry name" value="FtsA"/>
    <property type="match status" value="1"/>
</dbReference>
<reference evidence="8 9" key="1">
    <citation type="submission" date="2014-02" db="EMBL/GenBank/DDBJ databases">
        <title>Draft Genome of Hylemonella gracilis isolated from the Niagara River.</title>
        <authorList>
            <person name="Pawlowski D.R."/>
            <person name="Koudelka G.B."/>
        </authorList>
    </citation>
    <scope>NUCLEOTIDE SEQUENCE [LARGE SCALE GENOMIC DNA]</scope>
    <source>
        <strain evidence="8 9">Niagara R</strain>
    </source>
</reference>
<dbReference type="PANTHER" id="PTHR32432:SF4">
    <property type="entry name" value="CELL DIVISION PROTEIN FTSA"/>
    <property type="match status" value="1"/>
</dbReference>
<organism evidence="8 9">
    <name type="scientific">Hylemonella gracilis str. Niagara R</name>
    <dbReference type="NCBI Taxonomy" id="1458275"/>
    <lineage>
        <taxon>Bacteria</taxon>
        <taxon>Pseudomonadati</taxon>
        <taxon>Pseudomonadota</taxon>
        <taxon>Betaproteobacteria</taxon>
        <taxon>Burkholderiales</taxon>
        <taxon>Comamonadaceae</taxon>
        <taxon>Hylemonella</taxon>
    </lineage>
</organism>
<evidence type="ECO:0000313" key="9">
    <source>
        <dbReference type="Proteomes" id="UP000023268"/>
    </source>
</evidence>
<comment type="similarity">
    <text evidence="5 6">Belongs to the FtsA/MreB family.</text>
</comment>
<dbReference type="InterPro" id="IPR020823">
    <property type="entry name" value="Cell_div_FtsA"/>
</dbReference>
<dbReference type="GO" id="GO:0032153">
    <property type="term" value="C:cell division site"/>
    <property type="evidence" value="ECO:0007669"/>
    <property type="project" value="UniProtKB-UniRule"/>
</dbReference>
<dbReference type="SMART" id="SM00842">
    <property type="entry name" value="FtsA"/>
    <property type="match status" value="1"/>
</dbReference>
<dbReference type="GO" id="GO:0009898">
    <property type="term" value="C:cytoplasmic side of plasma membrane"/>
    <property type="evidence" value="ECO:0007669"/>
    <property type="project" value="UniProtKB-UniRule"/>
</dbReference>
<name>A0A016XF01_9BURK</name>
<proteinExistence type="inferred from homology"/>
<dbReference type="AlphaFoldDB" id="A0A016XF01"/>
<dbReference type="Gene3D" id="3.30.420.40">
    <property type="match status" value="2"/>
</dbReference>
<dbReference type="PANTHER" id="PTHR32432">
    <property type="entry name" value="CELL DIVISION PROTEIN FTSA-RELATED"/>
    <property type="match status" value="1"/>
</dbReference>
<dbReference type="OrthoDB" id="9810567at2"/>
<dbReference type="Pfam" id="PF02491">
    <property type="entry name" value="SHS2_FTSA"/>
    <property type="match status" value="1"/>
</dbReference>
<dbReference type="InterPro" id="IPR050696">
    <property type="entry name" value="FtsA/MreB"/>
</dbReference>
<evidence type="ECO:0000256" key="2">
    <source>
        <dbReference type="ARBA" id="ARBA00022618"/>
    </source>
</evidence>
<comment type="subcellular location">
    <subcellularLocation>
        <location evidence="5">Cell membrane</location>
        <topology evidence="5">Peripheral membrane protein</topology>
        <orientation evidence="5">Cytoplasmic side</orientation>
    </subcellularLocation>
    <text evidence="5">Localizes to the Z ring in an FtsZ-dependent manner. Targeted to the membrane through a conserved C-terminal amphipathic helix.</text>
</comment>
<evidence type="ECO:0000313" key="8">
    <source>
        <dbReference type="EMBL" id="EYC50411.1"/>
    </source>
</evidence>
<dbReference type="STRING" id="1458275.AZ34_04595"/>
<dbReference type="GO" id="GO:0043093">
    <property type="term" value="P:FtsZ-dependent cytokinesis"/>
    <property type="evidence" value="ECO:0007669"/>
    <property type="project" value="UniProtKB-UniRule"/>
</dbReference>
<evidence type="ECO:0000259" key="7">
    <source>
        <dbReference type="SMART" id="SM00842"/>
    </source>
</evidence>
<dbReference type="RefSeq" id="WP_035605254.1">
    <property type="nucleotide sequence ID" value="NZ_JEMG01000001.1"/>
</dbReference>
<gene>
    <name evidence="5" type="primary">ftsA</name>
    <name evidence="8" type="ORF">AZ34_04595</name>
</gene>
<dbReference type="InterPro" id="IPR003494">
    <property type="entry name" value="SHS2_FtsA"/>
</dbReference>
<dbReference type="HAMAP" id="MF_02033">
    <property type="entry name" value="FtsA"/>
    <property type="match status" value="1"/>
</dbReference>
<evidence type="ECO:0000256" key="6">
    <source>
        <dbReference type="PIRNR" id="PIRNR003101"/>
    </source>
</evidence>